<evidence type="ECO:0000313" key="2">
    <source>
        <dbReference type="Proteomes" id="UP000253816"/>
    </source>
</evidence>
<keyword evidence="2" id="KW-1185">Reference proteome</keyword>
<dbReference type="Proteomes" id="UP000253816">
    <property type="component" value="Unassembled WGS sequence"/>
</dbReference>
<accession>A0A369KES0</accession>
<protein>
    <submittedName>
        <fullName evidence="1">Uncharacterized protein</fullName>
    </submittedName>
</protein>
<reference evidence="1 2" key="1">
    <citation type="submission" date="2018-07" db="EMBL/GenBank/DDBJ databases">
        <title>Comparative genomics of the Candidatus Parilichlamydiaceae reveals evidence of convergent evolution and genome reduction in the phylum Chlamydiae.</title>
        <authorList>
            <person name="Taylor-Brown A."/>
            <person name="Polkinghorne A."/>
        </authorList>
    </citation>
    <scope>NUCLEOTIDE SEQUENCE [LARGE SCALE GENOMIC DNA]</scope>
    <source>
        <strain evidence="1 2">Hat2</strain>
    </source>
</reference>
<comment type="caution">
    <text evidence="1">The sequence shown here is derived from an EMBL/GenBank/DDBJ whole genome shotgun (WGS) entry which is preliminary data.</text>
</comment>
<evidence type="ECO:0000313" key="1">
    <source>
        <dbReference type="EMBL" id="RDB31185.1"/>
    </source>
</evidence>
<organism evidence="1 2">
    <name type="scientific">Candidatus Similichlamydia laticola</name>
    <dbReference type="NCBI Taxonomy" id="2170265"/>
    <lineage>
        <taxon>Bacteria</taxon>
        <taxon>Pseudomonadati</taxon>
        <taxon>Chlamydiota</taxon>
        <taxon>Chlamydiia</taxon>
        <taxon>Parachlamydiales</taxon>
        <taxon>Candidatus Parilichlamydiaceae</taxon>
        <taxon>Candidatus Similichlamydia</taxon>
    </lineage>
</organism>
<gene>
    <name evidence="1" type="ORF">HAT2_00665</name>
</gene>
<name>A0A369KES0_9BACT</name>
<dbReference type="AlphaFoldDB" id="A0A369KES0"/>
<proteinExistence type="predicted"/>
<sequence>MLLSIVIILLAFLFEEQLFCFLEIRDSLKELKDALDRS</sequence>
<dbReference type="EMBL" id="QQBG01000026">
    <property type="protein sequence ID" value="RDB31185.1"/>
    <property type="molecule type" value="Genomic_DNA"/>
</dbReference>